<feature type="compositionally biased region" description="Basic and acidic residues" evidence="8">
    <location>
        <begin position="1"/>
        <end position="21"/>
    </location>
</feature>
<dbReference type="PANTHER" id="PTHR33577:SF18">
    <property type="entry name" value="HEME HALOPEROXIDASE FAMILY PROFILE DOMAIN-CONTAINING PROTEIN"/>
    <property type="match status" value="1"/>
</dbReference>
<evidence type="ECO:0000256" key="1">
    <source>
        <dbReference type="ARBA" id="ARBA00001970"/>
    </source>
</evidence>
<evidence type="ECO:0000256" key="3">
    <source>
        <dbReference type="ARBA" id="ARBA00022617"/>
    </source>
</evidence>
<dbReference type="Proteomes" id="UP000789831">
    <property type="component" value="Unassembled WGS sequence"/>
</dbReference>
<dbReference type="PROSITE" id="PS51405">
    <property type="entry name" value="HEME_HALOPEROXIDASE"/>
    <property type="match status" value="1"/>
</dbReference>
<dbReference type="GO" id="GO:0004601">
    <property type="term" value="F:peroxidase activity"/>
    <property type="evidence" value="ECO:0007669"/>
    <property type="project" value="UniProtKB-KW"/>
</dbReference>
<dbReference type="PANTHER" id="PTHR33577">
    <property type="entry name" value="STERIGMATOCYSTIN BIOSYNTHESIS PEROXIDASE STCC-RELATED"/>
    <property type="match status" value="1"/>
</dbReference>
<evidence type="ECO:0000313" key="11">
    <source>
        <dbReference type="Proteomes" id="UP000789831"/>
    </source>
</evidence>
<dbReference type="InterPro" id="IPR000028">
    <property type="entry name" value="Chloroperoxidase"/>
</dbReference>
<evidence type="ECO:0000256" key="7">
    <source>
        <dbReference type="ARBA" id="ARBA00025795"/>
    </source>
</evidence>
<keyword evidence="6" id="KW-0408">Iron</keyword>
<gene>
    <name evidence="10" type="ORF">AGERDE_LOCUS3910</name>
</gene>
<evidence type="ECO:0000259" key="9">
    <source>
        <dbReference type="PROSITE" id="PS51405"/>
    </source>
</evidence>
<feature type="region of interest" description="Disordered" evidence="8">
    <location>
        <begin position="1"/>
        <end position="25"/>
    </location>
</feature>
<accession>A0A9N8ZH02</accession>
<keyword evidence="4" id="KW-0479">Metal-binding</keyword>
<comment type="cofactor">
    <cofactor evidence="1">
        <name>heme b</name>
        <dbReference type="ChEBI" id="CHEBI:60344"/>
    </cofactor>
</comment>
<name>A0A9N8ZH02_9GLOM</name>
<feature type="domain" description="Heme haloperoxidase family profile" evidence="9">
    <location>
        <begin position="7"/>
        <end position="215"/>
    </location>
</feature>
<dbReference type="GO" id="GO:0046872">
    <property type="term" value="F:metal ion binding"/>
    <property type="evidence" value="ECO:0007669"/>
    <property type="project" value="UniProtKB-KW"/>
</dbReference>
<keyword evidence="5" id="KW-0560">Oxidoreductase</keyword>
<dbReference type="InterPro" id="IPR036851">
    <property type="entry name" value="Chloroperoxidase-like_sf"/>
</dbReference>
<dbReference type="AlphaFoldDB" id="A0A9N8ZH02"/>
<keyword evidence="3" id="KW-0349">Heme</keyword>
<dbReference type="Gene3D" id="1.10.489.10">
    <property type="entry name" value="Chloroperoxidase-like"/>
    <property type="match status" value="1"/>
</dbReference>
<sequence>MTESKNIDREWRPPGENDKRSPCPGLNILANHGYLPRDGKNYTTEQMRDAMEHFNVSKGLAYVLAKGSILLLGENGKLSLDQLNTHNVIEHDASLSRKDASLGDNSKVDQKLVDQIVSLHVNEKINEESLAKARNIRESQSLKENKDFTFGLTQRMLSFGESAIFLLTFGSDKKEISVDDLRCILGEEKLPKNWKPSEKRITLWSVIRLAGEIRKKAEAFRSNL</sequence>
<dbReference type="SUPFAM" id="SSF47571">
    <property type="entry name" value="Cloroperoxidase"/>
    <property type="match status" value="1"/>
</dbReference>
<organism evidence="10 11">
    <name type="scientific">Ambispora gerdemannii</name>
    <dbReference type="NCBI Taxonomy" id="144530"/>
    <lineage>
        <taxon>Eukaryota</taxon>
        <taxon>Fungi</taxon>
        <taxon>Fungi incertae sedis</taxon>
        <taxon>Mucoromycota</taxon>
        <taxon>Glomeromycotina</taxon>
        <taxon>Glomeromycetes</taxon>
        <taxon>Archaeosporales</taxon>
        <taxon>Ambisporaceae</taxon>
        <taxon>Ambispora</taxon>
    </lineage>
</organism>
<reference evidence="10" key="1">
    <citation type="submission" date="2021-06" db="EMBL/GenBank/DDBJ databases">
        <authorList>
            <person name="Kallberg Y."/>
            <person name="Tangrot J."/>
            <person name="Rosling A."/>
        </authorList>
    </citation>
    <scope>NUCLEOTIDE SEQUENCE</scope>
    <source>
        <strain evidence="10">MT106</strain>
    </source>
</reference>
<proteinExistence type="inferred from homology"/>
<evidence type="ECO:0000256" key="6">
    <source>
        <dbReference type="ARBA" id="ARBA00023004"/>
    </source>
</evidence>
<dbReference type="EMBL" id="CAJVPL010000413">
    <property type="protein sequence ID" value="CAG8494176.1"/>
    <property type="molecule type" value="Genomic_DNA"/>
</dbReference>
<evidence type="ECO:0000313" key="10">
    <source>
        <dbReference type="EMBL" id="CAG8494176.1"/>
    </source>
</evidence>
<dbReference type="Pfam" id="PF01328">
    <property type="entry name" value="Peroxidase_2"/>
    <property type="match status" value="1"/>
</dbReference>
<evidence type="ECO:0000256" key="5">
    <source>
        <dbReference type="ARBA" id="ARBA00023002"/>
    </source>
</evidence>
<comment type="caution">
    <text evidence="10">The sequence shown here is derived from an EMBL/GenBank/DDBJ whole genome shotgun (WGS) entry which is preliminary data.</text>
</comment>
<evidence type="ECO:0000256" key="2">
    <source>
        <dbReference type="ARBA" id="ARBA00022559"/>
    </source>
</evidence>
<keyword evidence="11" id="KW-1185">Reference proteome</keyword>
<comment type="similarity">
    <text evidence="7">Belongs to the chloroperoxidase family.</text>
</comment>
<dbReference type="OrthoDB" id="407298at2759"/>
<evidence type="ECO:0000256" key="4">
    <source>
        <dbReference type="ARBA" id="ARBA00022723"/>
    </source>
</evidence>
<protein>
    <submittedName>
        <fullName evidence="10">7429_t:CDS:1</fullName>
    </submittedName>
</protein>
<keyword evidence="2" id="KW-0575">Peroxidase</keyword>
<evidence type="ECO:0000256" key="8">
    <source>
        <dbReference type="SAM" id="MobiDB-lite"/>
    </source>
</evidence>